<dbReference type="OrthoDB" id="1077582at2759"/>
<feature type="region of interest" description="Disordered" evidence="9">
    <location>
        <begin position="381"/>
        <end position="407"/>
    </location>
</feature>
<proteinExistence type="inferred from homology"/>
<dbReference type="Proteomes" id="UP000594638">
    <property type="component" value="Unassembled WGS sequence"/>
</dbReference>
<keyword evidence="8" id="KW-0012">Acyltransferase</keyword>
<gene>
    <name evidence="12" type="ORF">OLEA9_A118642</name>
</gene>
<evidence type="ECO:0000259" key="11">
    <source>
        <dbReference type="Pfam" id="PF13813"/>
    </source>
</evidence>
<evidence type="ECO:0000313" key="12">
    <source>
        <dbReference type="EMBL" id="CAA2955051.1"/>
    </source>
</evidence>
<evidence type="ECO:0000256" key="4">
    <source>
        <dbReference type="ARBA" id="ARBA00022692"/>
    </source>
</evidence>
<dbReference type="InterPro" id="IPR032805">
    <property type="entry name" value="Wax_synthase_dom"/>
</dbReference>
<comment type="similarity">
    <text evidence="2">Belongs to the wax synthase family.</text>
</comment>
<dbReference type="PANTHER" id="PTHR31595">
    <property type="entry name" value="LONG-CHAIN-ALCOHOL O-FATTY-ACYLTRANSFERASE 3-RELATED"/>
    <property type="match status" value="1"/>
</dbReference>
<reference evidence="12 13" key="1">
    <citation type="submission" date="2019-12" db="EMBL/GenBank/DDBJ databases">
        <authorList>
            <person name="Alioto T."/>
            <person name="Alioto T."/>
            <person name="Gomez Garrido J."/>
        </authorList>
    </citation>
    <scope>NUCLEOTIDE SEQUENCE [LARGE SCALE GENOMIC DNA]</scope>
</reference>
<dbReference type="Gramene" id="OE9A118642T1">
    <property type="protein sequence ID" value="OE9A118642C1"/>
    <property type="gene ID" value="OE9A118642"/>
</dbReference>
<keyword evidence="6" id="KW-0443">Lipid metabolism</keyword>
<evidence type="ECO:0000256" key="7">
    <source>
        <dbReference type="ARBA" id="ARBA00023136"/>
    </source>
</evidence>
<organism evidence="12 13">
    <name type="scientific">Olea europaea subsp. europaea</name>
    <dbReference type="NCBI Taxonomy" id="158383"/>
    <lineage>
        <taxon>Eukaryota</taxon>
        <taxon>Viridiplantae</taxon>
        <taxon>Streptophyta</taxon>
        <taxon>Embryophyta</taxon>
        <taxon>Tracheophyta</taxon>
        <taxon>Spermatophyta</taxon>
        <taxon>Magnoliopsida</taxon>
        <taxon>eudicotyledons</taxon>
        <taxon>Gunneridae</taxon>
        <taxon>Pentapetalae</taxon>
        <taxon>asterids</taxon>
        <taxon>lamiids</taxon>
        <taxon>Lamiales</taxon>
        <taxon>Oleaceae</taxon>
        <taxon>Oleeae</taxon>
        <taxon>Olea</taxon>
    </lineage>
</organism>
<evidence type="ECO:0000256" key="5">
    <source>
        <dbReference type="ARBA" id="ARBA00022989"/>
    </source>
</evidence>
<evidence type="ECO:0000256" key="6">
    <source>
        <dbReference type="ARBA" id="ARBA00023098"/>
    </source>
</evidence>
<evidence type="ECO:0000313" key="13">
    <source>
        <dbReference type="Proteomes" id="UP000594638"/>
    </source>
</evidence>
<keyword evidence="3" id="KW-0808">Transferase</keyword>
<sequence length="499" mass="55741">MEGEINNFVMVWITVFASLTYCHTVDKIFPTGYTRSVAILPVVCLFFYLPLNLNTIHLGGTTSFFIAWLASFKPILFAFCKGPLYTNSPIPISRFIPLACLPIKFSAETESVSSEETKKKTQKSPMNYVTKLILLATLIRVYDYKKYIHPYIILFCYCLHIYFALEMLLAMVATVTRVLIRVELEPQFDEPYLATSLQDFWGRRWNLMVSNILRPTLYDPVLSISRQVIARKWAALPPVLATFLVSGLMHELVFYNIGRLKPTGEAMCFFLLHGVSLAMEIGIKKLLKARFTLPRIVSGPLTLAFVMTTSFWLFFPPFLRGKADFKGCTESIAFIEFVKNHQLVSPMKKRDEARRKWSFLAAPSLLVRNGPLIWSVTNHNESVQSGHTDPDFGPGQLAGPNPGPDPDLGDLHTEVAALRGDVAGVRGNVGETGVPRDWWATAGGIDEFFGSMPEAEREGVEVGQEEPEEAGMPGVEVGSEVPEEAEIEGVERGTGVAER</sequence>
<comment type="subcellular location">
    <subcellularLocation>
        <location evidence="1">Membrane</location>
        <topology evidence="1">Multi-pass membrane protein</topology>
    </subcellularLocation>
</comment>
<feature type="transmembrane region" description="Helical" evidence="10">
    <location>
        <begin position="63"/>
        <end position="80"/>
    </location>
</feature>
<feature type="domain" description="Wax synthase" evidence="11">
    <location>
        <begin position="185"/>
        <end position="272"/>
    </location>
</feature>
<dbReference type="PANTHER" id="PTHR31595:SF72">
    <property type="entry name" value="ACYL-COA--STEROL O-ACYLTRANSFERASE 1-LIKE"/>
    <property type="match status" value="1"/>
</dbReference>
<dbReference type="Pfam" id="PF13813">
    <property type="entry name" value="MBOAT_2"/>
    <property type="match status" value="1"/>
</dbReference>
<dbReference type="InterPro" id="IPR044851">
    <property type="entry name" value="Wax_synthase"/>
</dbReference>
<evidence type="ECO:0000256" key="10">
    <source>
        <dbReference type="SAM" id="Phobius"/>
    </source>
</evidence>
<evidence type="ECO:0000256" key="3">
    <source>
        <dbReference type="ARBA" id="ARBA00022679"/>
    </source>
</evidence>
<evidence type="ECO:0000256" key="8">
    <source>
        <dbReference type="ARBA" id="ARBA00023315"/>
    </source>
</evidence>
<dbReference type="GO" id="GO:0016020">
    <property type="term" value="C:membrane"/>
    <property type="evidence" value="ECO:0007669"/>
    <property type="project" value="UniProtKB-SubCell"/>
</dbReference>
<feature type="transmembrane region" description="Helical" evidence="10">
    <location>
        <begin position="6"/>
        <end position="25"/>
    </location>
</feature>
<protein>
    <submittedName>
        <fullName evidence="12">Acyl- --sterol O-acyltransferase 1-like</fullName>
    </submittedName>
</protein>
<name>A0A8S0PRZ9_OLEEU</name>
<dbReference type="GO" id="GO:0008374">
    <property type="term" value="F:O-acyltransferase activity"/>
    <property type="evidence" value="ECO:0007669"/>
    <property type="project" value="InterPro"/>
</dbReference>
<evidence type="ECO:0000256" key="1">
    <source>
        <dbReference type="ARBA" id="ARBA00004141"/>
    </source>
</evidence>
<keyword evidence="4 10" id="KW-0812">Transmembrane</keyword>
<feature type="transmembrane region" description="Helical" evidence="10">
    <location>
        <begin position="32"/>
        <end position="51"/>
    </location>
</feature>
<feature type="region of interest" description="Disordered" evidence="9">
    <location>
        <begin position="455"/>
        <end position="499"/>
    </location>
</feature>
<dbReference type="EMBL" id="CACTIH010000135">
    <property type="protein sequence ID" value="CAA2955051.1"/>
    <property type="molecule type" value="Genomic_DNA"/>
</dbReference>
<comment type="caution">
    <text evidence="12">The sequence shown here is derived from an EMBL/GenBank/DDBJ whole genome shotgun (WGS) entry which is preliminary data.</text>
</comment>
<dbReference type="GO" id="GO:0006629">
    <property type="term" value="P:lipid metabolic process"/>
    <property type="evidence" value="ECO:0007669"/>
    <property type="project" value="UniProtKB-KW"/>
</dbReference>
<dbReference type="AlphaFoldDB" id="A0A8S0PRZ9"/>
<evidence type="ECO:0000256" key="2">
    <source>
        <dbReference type="ARBA" id="ARBA00007282"/>
    </source>
</evidence>
<keyword evidence="7 10" id="KW-0472">Membrane</keyword>
<feature type="transmembrane region" description="Helical" evidence="10">
    <location>
        <begin position="295"/>
        <end position="315"/>
    </location>
</feature>
<evidence type="ECO:0000256" key="9">
    <source>
        <dbReference type="SAM" id="MobiDB-lite"/>
    </source>
</evidence>
<keyword evidence="13" id="KW-1185">Reference proteome</keyword>
<feature type="transmembrane region" description="Helical" evidence="10">
    <location>
        <begin position="148"/>
        <end position="172"/>
    </location>
</feature>
<keyword evidence="5 10" id="KW-1133">Transmembrane helix</keyword>
<accession>A0A8S0PRZ9</accession>
<feature type="compositionally biased region" description="Low complexity" evidence="9">
    <location>
        <begin position="470"/>
        <end position="480"/>
    </location>
</feature>